<dbReference type="AlphaFoldDB" id="A0A7H0EGW1"/>
<dbReference type="Pfam" id="PF15626">
    <property type="entry name" value="mono-CXXC"/>
    <property type="match status" value="1"/>
</dbReference>
<protein>
    <recommendedName>
        <fullName evidence="2">Single CXXC unit domain-containing protein</fullName>
    </recommendedName>
</protein>
<proteinExistence type="predicted"/>
<feature type="region of interest" description="Disordered" evidence="1">
    <location>
        <begin position="73"/>
        <end position="111"/>
    </location>
</feature>
<sequence>MNKFLPVLVMICISGCDDARSSPPPIPDEPHAKYENQAGTWQLIEKKKNAKGDVTEVLLFNTADGELCKIATIDDEDRPSNSAPVRCYSANDYETDRAPPDGNSDIHNDKG</sequence>
<dbReference type="RefSeq" id="WP_080895678.1">
    <property type="nucleotide sequence ID" value="NZ_CABGAK010000001.1"/>
</dbReference>
<evidence type="ECO:0000313" key="3">
    <source>
        <dbReference type="EMBL" id="QNP23027.1"/>
    </source>
</evidence>
<evidence type="ECO:0000259" key="2">
    <source>
        <dbReference type="Pfam" id="PF15626"/>
    </source>
</evidence>
<gene>
    <name evidence="3" type="ORF">IAP99_16465</name>
</gene>
<evidence type="ECO:0000256" key="1">
    <source>
        <dbReference type="SAM" id="MobiDB-lite"/>
    </source>
</evidence>
<organism evidence="3 4">
    <name type="scientific">Klebsiella variicola</name>
    <dbReference type="NCBI Taxonomy" id="244366"/>
    <lineage>
        <taxon>Bacteria</taxon>
        <taxon>Pseudomonadati</taxon>
        <taxon>Pseudomonadota</taxon>
        <taxon>Gammaproteobacteria</taxon>
        <taxon>Enterobacterales</taxon>
        <taxon>Enterobacteriaceae</taxon>
        <taxon>Klebsiella/Raoultella group</taxon>
        <taxon>Klebsiella</taxon>
        <taxon>Klebsiella pneumoniae complex</taxon>
    </lineage>
</organism>
<accession>A0A7H0EGW1</accession>
<feature type="domain" description="Single CXXC unit" evidence="2">
    <location>
        <begin position="71"/>
        <end position="98"/>
    </location>
</feature>
<dbReference type="EMBL" id="CP060807">
    <property type="protein sequence ID" value="QNP23027.1"/>
    <property type="molecule type" value="Genomic_DNA"/>
</dbReference>
<feature type="compositionally biased region" description="Basic and acidic residues" evidence="1">
    <location>
        <begin position="94"/>
        <end position="111"/>
    </location>
</feature>
<name>A0A7H0EGW1_KLEVA</name>
<evidence type="ECO:0000313" key="4">
    <source>
        <dbReference type="Proteomes" id="UP000516181"/>
    </source>
</evidence>
<reference evidence="3 4" key="1">
    <citation type="submission" date="2020-08" db="EMBL/GenBank/DDBJ databases">
        <title>Complete genome sequence of Klebsiella pneumoniae KP2757.</title>
        <authorList>
            <person name="Zhang X."/>
        </authorList>
    </citation>
    <scope>NUCLEOTIDE SEQUENCE [LARGE SCALE GENOMIC DNA]</scope>
    <source>
        <strain evidence="3 4">KP2757</strain>
    </source>
</reference>
<dbReference type="Proteomes" id="UP000516181">
    <property type="component" value="Chromosome"/>
</dbReference>
<dbReference type="InterPro" id="IPR039479">
    <property type="entry name" value="Mono-CXXC"/>
</dbReference>